<dbReference type="Pfam" id="PF13684">
    <property type="entry name" value="FakA-like_C"/>
    <property type="match status" value="1"/>
</dbReference>
<organism evidence="3 4">
    <name type="scientific">Sphaerisporangium rubeum</name>
    <dbReference type="NCBI Taxonomy" id="321317"/>
    <lineage>
        <taxon>Bacteria</taxon>
        <taxon>Bacillati</taxon>
        <taxon>Actinomycetota</taxon>
        <taxon>Actinomycetes</taxon>
        <taxon>Streptosporangiales</taxon>
        <taxon>Streptosporangiaceae</taxon>
        <taxon>Sphaerisporangium</taxon>
    </lineage>
</organism>
<accession>A0A7X0IJK3</accession>
<dbReference type="Proteomes" id="UP000555564">
    <property type="component" value="Unassembled WGS sequence"/>
</dbReference>
<reference evidence="3 4" key="1">
    <citation type="submission" date="2020-08" db="EMBL/GenBank/DDBJ databases">
        <title>Sequencing the genomes of 1000 actinobacteria strains.</title>
        <authorList>
            <person name="Klenk H.-P."/>
        </authorList>
    </citation>
    <scope>NUCLEOTIDE SEQUENCE [LARGE SCALE GENOMIC DNA]</scope>
    <source>
        <strain evidence="3 4">DSM 44936</strain>
    </source>
</reference>
<dbReference type="Gene3D" id="1.25.40.340">
    <property type="match status" value="1"/>
</dbReference>
<dbReference type="InterPro" id="IPR004007">
    <property type="entry name" value="DhaL_dom"/>
</dbReference>
<dbReference type="AlphaFoldDB" id="A0A7X0IJK3"/>
<comment type="caution">
    <text evidence="3">The sequence shown here is derived from an EMBL/GenBank/DDBJ whole genome shotgun (WGS) entry which is preliminary data.</text>
</comment>
<gene>
    <name evidence="3" type="ORF">BJ992_005330</name>
</gene>
<dbReference type="PROSITE" id="PS51480">
    <property type="entry name" value="DHAL"/>
    <property type="match status" value="1"/>
</dbReference>
<protein>
    <recommendedName>
        <fullName evidence="2">DhaL domain-containing protein</fullName>
    </recommendedName>
</protein>
<dbReference type="InterPro" id="IPR050270">
    <property type="entry name" value="DegV_domain_contain"/>
</dbReference>
<dbReference type="PANTHER" id="PTHR33434">
    <property type="entry name" value="DEGV DOMAIN-CONTAINING PROTEIN DR_1986-RELATED"/>
    <property type="match status" value="1"/>
</dbReference>
<dbReference type="SMART" id="SM01121">
    <property type="entry name" value="Dak1_2"/>
    <property type="match status" value="1"/>
</dbReference>
<feature type="domain" description="DhaL" evidence="2">
    <location>
        <begin position="62"/>
        <end position="251"/>
    </location>
</feature>
<feature type="compositionally biased region" description="Polar residues" evidence="1">
    <location>
        <begin position="1"/>
        <end position="11"/>
    </location>
</feature>
<dbReference type="InterPro" id="IPR036117">
    <property type="entry name" value="DhaL_dom_sf"/>
</dbReference>
<evidence type="ECO:0000313" key="3">
    <source>
        <dbReference type="EMBL" id="MBB6475899.1"/>
    </source>
</evidence>
<dbReference type="SMART" id="SM01120">
    <property type="entry name" value="Dak2"/>
    <property type="match status" value="1"/>
</dbReference>
<evidence type="ECO:0000259" key="2">
    <source>
        <dbReference type="PROSITE" id="PS51480"/>
    </source>
</evidence>
<dbReference type="Pfam" id="PF21645">
    <property type="entry name" value="FakA-like_M"/>
    <property type="match status" value="1"/>
</dbReference>
<dbReference type="InterPro" id="IPR048394">
    <property type="entry name" value="FakA-like_M"/>
</dbReference>
<dbReference type="NCBIfam" id="TIGR03599">
    <property type="entry name" value="YloV"/>
    <property type="match status" value="1"/>
</dbReference>
<feature type="region of interest" description="Disordered" evidence="1">
    <location>
        <begin position="1"/>
        <end position="45"/>
    </location>
</feature>
<dbReference type="GO" id="GO:0006071">
    <property type="term" value="P:glycerol metabolic process"/>
    <property type="evidence" value="ECO:0007669"/>
    <property type="project" value="InterPro"/>
</dbReference>
<proteinExistence type="predicted"/>
<dbReference type="GO" id="GO:0004371">
    <property type="term" value="F:glycerone kinase activity"/>
    <property type="evidence" value="ECO:0007669"/>
    <property type="project" value="InterPro"/>
</dbReference>
<evidence type="ECO:0000256" key="1">
    <source>
        <dbReference type="SAM" id="MobiDB-lite"/>
    </source>
</evidence>
<dbReference type="RefSeq" id="WP_184985551.1">
    <property type="nucleotide sequence ID" value="NZ_BAAALO010000019.1"/>
</dbReference>
<sequence>MASESVGSQASEPEGTGTGPWSAGDGTAGVADAETAAGPGATGSWPGTAGVAETALKVLDAAAVRRWSRLCADALGRARAEIDALNVFPVPDGDTGTNLHLTMLSAAEALDGLPEDADIEVTWRTFAHGALLGARGNSGVILSQALRGMAEVLRRAEGGGGDLRDGLVRAAELARSAVARPVEGTVLSVLAAVAGAVRNTSGELAEVAGRAASAARAALTRTTEQLDVLARNGVVDAGAAGLTVIVESLAAVITRTYADRYDVPRAAAKLVPAGEDGGPGYEVMYLLEAEDAAVESLRRELDALGDSLVVVGGEGLWNVHVHVDDAGAAVEAGMRAGRPYRVKITYLAAAARTHRPAGTGRGVVAVAAGPEIAALFESAGAVTVRRTPGSAPALAAVLDAVRAAGTEVAVLPNDDGARAVAIAAAEIAREEGVVVAVLPTKATVQGLSALAVHDPLRRFDDDVVAMTGAAVHTRHGHVWIADREAMTSAGLCHPGDVVGVIEGDVALIGISAEKVALDVASRMLSGSSELITLIAGSGPGPTLADTLHTHLTTRRPDLEVTIYNGGQGGYPLLIGVE</sequence>
<evidence type="ECO:0000313" key="4">
    <source>
        <dbReference type="Proteomes" id="UP000555564"/>
    </source>
</evidence>
<dbReference type="InterPro" id="IPR019986">
    <property type="entry name" value="YloV-like"/>
</dbReference>
<dbReference type="InterPro" id="IPR033470">
    <property type="entry name" value="FakA-like_C"/>
</dbReference>
<name>A0A7X0IJK3_9ACTN</name>
<dbReference type="Pfam" id="PF02734">
    <property type="entry name" value="Dak2"/>
    <property type="match status" value="1"/>
</dbReference>
<dbReference type="SUPFAM" id="SSF101473">
    <property type="entry name" value="DhaL-like"/>
    <property type="match status" value="1"/>
</dbReference>
<keyword evidence="4" id="KW-1185">Reference proteome</keyword>
<dbReference type="PANTHER" id="PTHR33434:SF4">
    <property type="entry name" value="PHOSPHATASE PROTEIN"/>
    <property type="match status" value="1"/>
</dbReference>
<dbReference type="EMBL" id="JACHIU010000001">
    <property type="protein sequence ID" value="MBB6475899.1"/>
    <property type="molecule type" value="Genomic_DNA"/>
</dbReference>